<evidence type="ECO:0000313" key="1">
    <source>
        <dbReference type="EMBL" id="GBH13856.1"/>
    </source>
</evidence>
<organism evidence="1 2">
    <name type="scientific">Pseudomonas syringae pv. actinidiae</name>
    <dbReference type="NCBI Taxonomy" id="103796"/>
    <lineage>
        <taxon>Bacteria</taxon>
        <taxon>Pseudomonadati</taxon>
        <taxon>Pseudomonadota</taxon>
        <taxon>Gammaproteobacteria</taxon>
        <taxon>Pseudomonadales</taxon>
        <taxon>Pseudomonadaceae</taxon>
        <taxon>Pseudomonas</taxon>
        <taxon>Pseudomonas syringae</taxon>
    </lineage>
</organism>
<proteinExistence type="predicted"/>
<accession>A0A2V0QL58</accession>
<dbReference type="AlphaFoldDB" id="A0A2V0QL58"/>
<evidence type="ECO:0000313" key="2">
    <source>
        <dbReference type="Proteomes" id="UP000247480"/>
    </source>
</evidence>
<dbReference type="Proteomes" id="UP000247480">
    <property type="component" value="Unassembled WGS sequence"/>
</dbReference>
<protein>
    <submittedName>
        <fullName evidence="1">Uncharacterized protein</fullName>
    </submittedName>
</protein>
<name>A0A2V0QL58_PSESF</name>
<reference evidence="1 2" key="1">
    <citation type="submission" date="2018-04" db="EMBL/GenBank/DDBJ databases">
        <title>Draft genome sequence of Pseudomonas syringae pv. actinidiae biovar 1 strains isolated from kiwifruit in Kagawa prefecture.</title>
        <authorList>
            <person name="Tabuchi M."/>
            <person name="Saito M."/>
            <person name="Fujiwara S."/>
            <person name="Sasa N."/>
            <person name="Akimitsu K."/>
            <person name="Gomi K."/>
            <person name="Konishi-Sugita S."/>
            <person name="Hamano K."/>
            <person name="Kataoka I."/>
        </authorList>
    </citation>
    <scope>NUCLEOTIDE SEQUENCE [LARGE SCALE GENOMIC DNA]</scope>
    <source>
        <strain evidence="1 2">MAFF212206</strain>
    </source>
</reference>
<dbReference type="EMBL" id="BGJZ01000387">
    <property type="protein sequence ID" value="GBH13856.1"/>
    <property type="molecule type" value="Genomic_DNA"/>
</dbReference>
<comment type="caution">
    <text evidence="1">The sequence shown here is derived from an EMBL/GenBank/DDBJ whole genome shotgun (WGS) entry which is preliminary data.</text>
</comment>
<sequence length="45" mass="4632">MRPVPAHAGTRLPAALRRAVCSGAGCPGRRGSRVADGFGARGCRR</sequence>
<gene>
    <name evidence="1" type="ORF">KPSA1_07350</name>
</gene>